<feature type="transmembrane region" description="Helical" evidence="5">
    <location>
        <begin position="889"/>
        <end position="912"/>
    </location>
</feature>
<dbReference type="InterPro" id="IPR003010">
    <property type="entry name" value="C-N_Hydrolase"/>
</dbReference>
<dbReference type="AlphaFoldDB" id="A0A9N8ZMD8"/>
<feature type="transmembrane region" description="Helical" evidence="5">
    <location>
        <begin position="1249"/>
        <end position="1270"/>
    </location>
</feature>
<name>A0A9N8ZMD8_9GLOM</name>
<evidence type="ECO:0000259" key="7">
    <source>
        <dbReference type="PROSITE" id="PS51382"/>
    </source>
</evidence>
<evidence type="ECO:0000256" key="3">
    <source>
        <dbReference type="ARBA" id="ARBA00022989"/>
    </source>
</evidence>
<feature type="transmembrane region" description="Helical" evidence="5">
    <location>
        <begin position="1016"/>
        <end position="1040"/>
    </location>
</feature>
<dbReference type="GO" id="GO:0005886">
    <property type="term" value="C:plasma membrane"/>
    <property type="evidence" value="ECO:0007669"/>
    <property type="project" value="TreeGrafter"/>
</dbReference>
<protein>
    <submittedName>
        <fullName evidence="8">12698_t:CDS:1</fullName>
    </submittedName>
</protein>
<dbReference type="GO" id="GO:0006817">
    <property type="term" value="P:phosphate ion transport"/>
    <property type="evidence" value="ECO:0007669"/>
    <property type="project" value="TreeGrafter"/>
</dbReference>
<feature type="domain" description="CN hydrolase" evidence="6">
    <location>
        <begin position="224"/>
        <end position="443"/>
    </location>
</feature>
<feature type="transmembrane region" description="Helical" evidence="5">
    <location>
        <begin position="1061"/>
        <end position="1081"/>
    </location>
</feature>
<sequence>MSVNSDSTCKEQYVTFSTKNTEHLADRPKALRRRKTPYVWGDNLNPAFDDDDEGWHDTDSTSSDNNNKDKIGENCGNMGLWTIFLYTWVLGDMTNYAFALLGIDEIMQFASFAGLGGINFILAWGGSIGCDILTNWLLTNKKDSLNGQNTAPLIVYQDSEDNSTDTVLSSTNNHRRRHLINFSIPPIFTSLFVYLVVIFLVITYGSIRLSTGYLPFYQQNINDFAPSLITMGCVIRQNSAVNSDYIETTRELAANGSKIVLWSEGSGNITDTTQLTDLFNSLTNISQTYNTYIGVAYIDIRSEQPHYNKLTVIAPSGDIIIDYSKANLVPFLESKVFKRGVNVLQTNITKEFGVIGAAICFDYDFPSLIKQASRKEVNLMLDASPVGILHSRMNAIRSIENGFTMLRCNANGVSGVWGPYGLPYHYVPTTTSNTKFVAFQVPLYPRVKTVYGIFGETFGWLCVAMSGVIIVAMIIEWKGSAEWKAIIIKYSNLKKLVYQIEREIISVSIVPEDNEAIEASPLLDSKSRVNSIFIPALDKELAKISTFYISKENELFDEVTNLVHDFAVFENLHDSISIHSNSLTTGHSYQSSEGAYSQGYNSHSYRRGRSASDAATSCISSEDDENYNYSAINLLDGRISYLWGPPSIEERRIHLKKRTIELFVWLSELKSFVSLNKTGFSKILKKYDKVTNGNLKISYLNNVVNDAYPFKASTIKNLEDHILKVQEIYSYLCTNADMDAAVRELKTHLREFIVWERNTIWRDIIGLERKSHAVGVKAPVTVEKLVEVPANIKTPFGMVTVPNTFLRNFLLLIVCVVAFLFCLHANLFEKAEQNNCFALLIFASLLWSLEVIPLFVTSLLVPLLVVCLRVLHSNEVPYDRLDAHETTKHIFSAMFSPVIMLLLGGFAIAGALSKYHIAKMMATVVLSKAGTNPKFVLLSNMFVATFASMWISNVAAPVLCLSLIQPILRNLPPDSSFGRCLILGIALASNVGGMASPISSPQNIVAIQNMNPSPTWAQWFLIAIPLCIIVDGLLWILLLWNYQPHSDSLTIHPIRSTKDPWTRTQIFVMVVTIITILLWCIENQLEFFFGDMGVIAVVPLVLFFGTGILTKEDFNNFLWTVIILAMGGIALGSAVHDSGLLHVIAKTIQSMTSNLDVWQVFVVFSFLILIVTTFISHTVGALIILPIVAEIGDNLGGSHRNLLVMGSALMCSVAMGLPISGFPNMNAIMMEDEMGLRYLRILDFVKSGIPGSVLGMMTIVTVGYGLMLLIGF</sequence>
<evidence type="ECO:0000256" key="2">
    <source>
        <dbReference type="ARBA" id="ARBA00022692"/>
    </source>
</evidence>
<dbReference type="Proteomes" id="UP000789759">
    <property type="component" value="Unassembled WGS sequence"/>
</dbReference>
<feature type="transmembrane region" description="Helical" evidence="5">
    <location>
        <begin position="109"/>
        <end position="138"/>
    </location>
</feature>
<proteinExistence type="predicted"/>
<dbReference type="SUPFAM" id="SSF56317">
    <property type="entry name" value="Carbon-nitrogen hydrolase"/>
    <property type="match status" value="1"/>
</dbReference>
<feature type="transmembrane region" description="Helical" evidence="5">
    <location>
        <begin position="839"/>
        <end position="868"/>
    </location>
</feature>
<feature type="transmembrane region" description="Helical" evidence="5">
    <location>
        <begin position="976"/>
        <end position="996"/>
    </location>
</feature>
<gene>
    <name evidence="8" type="ORF">CPELLU_LOCUS2450</name>
</gene>
<comment type="caution">
    <text evidence="8">The sequence shown here is derived from an EMBL/GenBank/DDBJ whole genome shotgun (WGS) entry which is preliminary data.</text>
</comment>
<keyword evidence="9" id="KW-1185">Reference proteome</keyword>
<dbReference type="InterPro" id="IPR004331">
    <property type="entry name" value="SPX_dom"/>
</dbReference>
<dbReference type="EMBL" id="CAJVQA010001064">
    <property type="protein sequence ID" value="CAG8501058.1"/>
    <property type="molecule type" value="Genomic_DNA"/>
</dbReference>
<evidence type="ECO:0000256" key="4">
    <source>
        <dbReference type="ARBA" id="ARBA00023136"/>
    </source>
</evidence>
<reference evidence="8" key="1">
    <citation type="submission" date="2021-06" db="EMBL/GenBank/DDBJ databases">
        <authorList>
            <person name="Kallberg Y."/>
            <person name="Tangrot J."/>
            <person name="Rosling A."/>
        </authorList>
    </citation>
    <scope>NUCLEOTIDE SEQUENCE</scope>
    <source>
        <strain evidence="8">FL966</strain>
    </source>
</reference>
<dbReference type="GO" id="GO:0005315">
    <property type="term" value="F:phosphate transmembrane transporter activity"/>
    <property type="evidence" value="ECO:0007669"/>
    <property type="project" value="TreeGrafter"/>
</dbReference>
<feature type="transmembrane region" description="Helical" evidence="5">
    <location>
        <begin position="1156"/>
        <end position="1189"/>
    </location>
</feature>
<dbReference type="PANTHER" id="PTHR10283">
    <property type="entry name" value="SOLUTE CARRIER FAMILY 13 MEMBER"/>
    <property type="match status" value="1"/>
</dbReference>
<dbReference type="PROSITE" id="PS51382">
    <property type="entry name" value="SPX"/>
    <property type="match status" value="1"/>
</dbReference>
<feature type="transmembrane region" description="Helical" evidence="5">
    <location>
        <begin position="941"/>
        <end position="964"/>
    </location>
</feature>
<dbReference type="Pfam" id="PF03105">
    <property type="entry name" value="SPX"/>
    <property type="match status" value="1"/>
</dbReference>
<feature type="transmembrane region" description="Helical" evidence="5">
    <location>
        <begin position="1087"/>
        <end position="1110"/>
    </location>
</feature>
<dbReference type="InterPro" id="IPR036526">
    <property type="entry name" value="C-N_Hydrolase_sf"/>
</dbReference>
<feature type="transmembrane region" description="Helical" evidence="5">
    <location>
        <begin position="808"/>
        <end position="827"/>
    </location>
</feature>
<evidence type="ECO:0000313" key="9">
    <source>
        <dbReference type="Proteomes" id="UP000789759"/>
    </source>
</evidence>
<feature type="transmembrane region" description="Helical" evidence="5">
    <location>
        <begin position="1117"/>
        <end position="1136"/>
    </location>
</feature>
<dbReference type="PROSITE" id="PS50263">
    <property type="entry name" value="CN_HYDROLASE"/>
    <property type="match status" value="1"/>
</dbReference>
<organism evidence="8 9">
    <name type="scientific">Cetraspora pellucida</name>
    <dbReference type="NCBI Taxonomy" id="1433469"/>
    <lineage>
        <taxon>Eukaryota</taxon>
        <taxon>Fungi</taxon>
        <taxon>Fungi incertae sedis</taxon>
        <taxon>Mucoromycota</taxon>
        <taxon>Glomeromycotina</taxon>
        <taxon>Glomeromycetes</taxon>
        <taxon>Diversisporales</taxon>
        <taxon>Gigasporaceae</taxon>
        <taxon>Cetraspora</taxon>
    </lineage>
</organism>
<evidence type="ECO:0000256" key="5">
    <source>
        <dbReference type="SAM" id="Phobius"/>
    </source>
</evidence>
<dbReference type="PANTHER" id="PTHR10283:SF92">
    <property type="entry name" value="LOW-AFFINITY PHOSPHATE TRANSPORTER PHO91"/>
    <property type="match status" value="1"/>
</dbReference>
<dbReference type="Pfam" id="PF00795">
    <property type="entry name" value="CN_hydrolase"/>
    <property type="match status" value="1"/>
</dbReference>
<feature type="transmembrane region" description="Helical" evidence="5">
    <location>
        <begin position="78"/>
        <end position="103"/>
    </location>
</feature>
<dbReference type="Pfam" id="PF00939">
    <property type="entry name" value="Na_sulph_symp"/>
    <property type="match status" value="1"/>
</dbReference>
<evidence type="ECO:0000256" key="1">
    <source>
        <dbReference type="ARBA" id="ARBA00004141"/>
    </source>
</evidence>
<dbReference type="InterPro" id="IPR001898">
    <property type="entry name" value="SLC13A/DASS"/>
</dbReference>
<keyword evidence="3 5" id="KW-1133">Transmembrane helix</keyword>
<keyword evidence="4 5" id="KW-0472">Membrane</keyword>
<dbReference type="CDD" id="cd14478">
    <property type="entry name" value="SPX_PHO87_PHO90_like"/>
    <property type="match status" value="1"/>
</dbReference>
<evidence type="ECO:0000313" key="8">
    <source>
        <dbReference type="EMBL" id="CAG8501058.1"/>
    </source>
</evidence>
<keyword evidence="2 5" id="KW-0812">Transmembrane</keyword>
<feature type="transmembrane region" description="Helical" evidence="5">
    <location>
        <begin position="179"/>
        <end position="202"/>
    </location>
</feature>
<accession>A0A9N8ZMD8</accession>
<dbReference type="GO" id="GO:0006797">
    <property type="term" value="P:polyphosphate metabolic process"/>
    <property type="evidence" value="ECO:0007669"/>
    <property type="project" value="TreeGrafter"/>
</dbReference>
<dbReference type="OrthoDB" id="10260443at2759"/>
<dbReference type="CDD" id="cd01115">
    <property type="entry name" value="SLC13_permease"/>
    <property type="match status" value="1"/>
</dbReference>
<dbReference type="Gene3D" id="3.60.110.10">
    <property type="entry name" value="Carbon-nitrogen hydrolase"/>
    <property type="match status" value="1"/>
</dbReference>
<comment type="subcellular location">
    <subcellularLocation>
        <location evidence="1">Membrane</location>
        <topology evidence="1">Multi-pass membrane protein</topology>
    </subcellularLocation>
</comment>
<evidence type="ECO:0000259" key="6">
    <source>
        <dbReference type="PROSITE" id="PS50263"/>
    </source>
</evidence>
<feature type="transmembrane region" description="Helical" evidence="5">
    <location>
        <begin position="1201"/>
        <end position="1222"/>
    </location>
</feature>
<feature type="domain" description="SPX" evidence="7">
    <location>
        <begin position="463"/>
        <end position="701"/>
    </location>
</feature>